<feature type="transmembrane region" description="Helical" evidence="1">
    <location>
        <begin position="30"/>
        <end position="50"/>
    </location>
</feature>
<keyword evidence="1" id="KW-0472">Membrane</keyword>
<gene>
    <name evidence="2" type="ORF">GCM10007852_26970</name>
</gene>
<dbReference type="RefSeq" id="WP_284218125.1">
    <property type="nucleotide sequence ID" value="NZ_BSOT01000006.1"/>
</dbReference>
<dbReference type="Proteomes" id="UP001156601">
    <property type="component" value="Unassembled WGS sequence"/>
</dbReference>
<accession>A0AA37T018</accession>
<organism evidence="2 3">
    <name type="scientific">Agaribacter marinus</name>
    <dbReference type="NCBI Taxonomy" id="1431249"/>
    <lineage>
        <taxon>Bacteria</taxon>
        <taxon>Pseudomonadati</taxon>
        <taxon>Pseudomonadota</taxon>
        <taxon>Gammaproteobacteria</taxon>
        <taxon>Alteromonadales</taxon>
        <taxon>Alteromonadaceae</taxon>
        <taxon>Agaribacter</taxon>
    </lineage>
</organism>
<keyword evidence="1" id="KW-1133">Transmembrane helix</keyword>
<reference evidence="2" key="2">
    <citation type="submission" date="2023-01" db="EMBL/GenBank/DDBJ databases">
        <title>Draft genome sequence of Agaribacter marinus strain NBRC 110023.</title>
        <authorList>
            <person name="Sun Q."/>
            <person name="Mori K."/>
        </authorList>
    </citation>
    <scope>NUCLEOTIDE SEQUENCE</scope>
    <source>
        <strain evidence="2">NBRC 110023</strain>
    </source>
</reference>
<evidence type="ECO:0000313" key="3">
    <source>
        <dbReference type="Proteomes" id="UP001156601"/>
    </source>
</evidence>
<name>A0AA37T018_9ALTE</name>
<sequence length="108" mass="12148">MIQIGLAAFLVFLFFKFTDKDKIIDGFISLTFVLAPAILVFLIQIGLRALDAQPVLMYLPDLLYFFIPFFMLKAVTEYSWVKSAVQAGVVFVIVLICQLLIAVLLAQL</sequence>
<dbReference type="EMBL" id="BSOT01000006">
    <property type="protein sequence ID" value="GLR71789.1"/>
    <property type="molecule type" value="Genomic_DNA"/>
</dbReference>
<keyword evidence="1" id="KW-0812">Transmembrane</keyword>
<keyword evidence="3" id="KW-1185">Reference proteome</keyword>
<protein>
    <submittedName>
        <fullName evidence="2">Uncharacterized protein</fullName>
    </submittedName>
</protein>
<comment type="caution">
    <text evidence="2">The sequence shown here is derived from an EMBL/GenBank/DDBJ whole genome shotgun (WGS) entry which is preliminary data.</text>
</comment>
<evidence type="ECO:0000256" key="1">
    <source>
        <dbReference type="SAM" id="Phobius"/>
    </source>
</evidence>
<feature type="transmembrane region" description="Helical" evidence="1">
    <location>
        <begin position="87"/>
        <end position="106"/>
    </location>
</feature>
<evidence type="ECO:0000313" key="2">
    <source>
        <dbReference type="EMBL" id="GLR71789.1"/>
    </source>
</evidence>
<reference evidence="2" key="1">
    <citation type="journal article" date="2014" name="Int. J. Syst. Evol. Microbiol.">
        <title>Complete genome sequence of Corynebacterium casei LMG S-19264T (=DSM 44701T), isolated from a smear-ripened cheese.</title>
        <authorList>
            <consortium name="US DOE Joint Genome Institute (JGI-PGF)"/>
            <person name="Walter F."/>
            <person name="Albersmeier A."/>
            <person name="Kalinowski J."/>
            <person name="Ruckert C."/>
        </authorList>
    </citation>
    <scope>NUCLEOTIDE SEQUENCE</scope>
    <source>
        <strain evidence="2">NBRC 110023</strain>
    </source>
</reference>
<dbReference type="AlphaFoldDB" id="A0AA37T018"/>
<proteinExistence type="predicted"/>